<gene>
    <name evidence="2" type="ORF">EZS27_032217</name>
</gene>
<feature type="coiled-coil region" evidence="1">
    <location>
        <begin position="167"/>
        <end position="230"/>
    </location>
</feature>
<reference evidence="2" key="1">
    <citation type="submission" date="2019-03" db="EMBL/GenBank/DDBJ databases">
        <title>Single cell metagenomics reveals metabolic interactions within the superorganism composed of flagellate Streblomastix strix and complex community of Bacteroidetes bacteria on its surface.</title>
        <authorList>
            <person name="Treitli S.C."/>
            <person name="Kolisko M."/>
            <person name="Husnik F."/>
            <person name="Keeling P."/>
            <person name="Hampl V."/>
        </authorList>
    </citation>
    <scope>NUCLEOTIDE SEQUENCE</scope>
    <source>
        <strain evidence="2">STM</strain>
    </source>
</reference>
<dbReference type="EMBL" id="SNRY01004448">
    <property type="protein sequence ID" value="KAA6317665.1"/>
    <property type="molecule type" value="Genomic_DNA"/>
</dbReference>
<name>A0A5J4Q7D4_9ZZZZ</name>
<proteinExistence type="predicted"/>
<dbReference type="Gene3D" id="2.160.20.110">
    <property type="match status" value="1"/>
</dbReference>
<dbReference type="AlphaFoldDB" id="A0A5J4Q7D4"/>
<keyword evidence="1" id="KW-0175">Coiled coil</keyword>
<evidence type="ECO:0000313" key="2">
    <source>
        <dbReference type="EMBL" id="KAA6317665.1"/>
    </source>
</evidence>
<comment type="caution">
    <text evidence="2">The sequence shown here is derived from an EMBL/GenBank/DDBJ whole genome shotgun (WGS) entry which is preliminary data.</text>
</comment>
<organism evidence="2">
    <name type="scientific">termite gut metagenome</name>
    <dbReference type="NCBI Taxonomy" id="433724"/>
    <lineage>
        <taxon>unclassified sequences</taxon>
        <taxon>metagenomes</taxon>
        <taxon>organismal metagenomes</taxon>
    </lineage>
</organism>
<accession>A0A5J4Q7D4</accession>
<sequence length="241" mass="27776">MNRNTIIRLIIVCRFALLSLVSYANTSQDNPAWYKETDNMYLLSTATQLREFATLVNGGVTFEGKTVRLENEIVLNDTTGWKTWEGIVTGIRQWTPAGTKNTPFKGIFDGQGHTVSGLYISTGANGFYQGLFGFVDNAKKEKVIDFEFIVDDQHTYYSLNEFKSIHAREVFTAYKQLERDYQQQTEKLNQQREQYAHTHKEGQTKLAPGILDLEKRVHEMSEELDRLAVNVRYEEKNITKK</sequence>
<protein>
    <submittedName>
        <fullName evidence="2">Uncharacterized protein</fullName>
    </submittedName>
</protein>
<evidence type="ECO:0000256" key="1">
    <source>
        <dbReference type="SAM" id="Coils"/>
    </source>
</evidence>